<dbReference type="GO" id="GO:0015689">
    <property type="term" value="P:molybdate ion transport"/>
    <property type="evidence" value="ECO:0007669"/>
    <property type="project" value="TreeGrafter"/>
</dbReference>
<sequence>MPRTLRILSGGAASGLVSRLQPAFEKKHDCRIEGTFGAVGAMKDKLLAGAPCDLLILSLALIEDLVAQDRAEAATVKAVGQVKTGVALKEKHPPVAVDTPQKLQALLQAAPAIYFPDPAKATAGIHFLKVLQAMGLDHDKARLKTYPNGATAMAALAQSTEPEAVGCTQVTEILITPGVRLNGLLPEPYELTTTYTAAVAVGAQEPELARALIVALTAAEAAETRKRCGFE</sequence>
<dbReference type="PANTHER" id="PTHR30632">
    <property type="entry name" value="MOLYBDATE-BINDING PERIPLASMIC PROTEIN"/>
    <property type="match status" value="1"/>
</dbReference>
<dbReference type="InterPro" id="IPR050682">
    <property type="entry name" value="ModA/WtpA"/>
</dbReference>
<keyword evidence="2" id="KW-1185">Reference proteome</keyword>
<dbReference type="Proteomes" id="UP000608513">
    <property type="component" value="Unassembled WGS sequence"/>
</dbReference>
<dbReference type="PANTHER" id="PTHR30632:SF11">
    <property type="entry name" value="BLR4797 PROTEIN"/>
    <property type="match status" value="1"/>
</dbReference>
<evidence type="ECO:0000313" key="2">
    <source>
        <dbReference type="Proteomes" id="UP000608513"/>
    </source>
</evidence>
<reference evidence="1" key="1">
    <citation type="submission" date="2020-08" db="EMBL/GenBank/DDBJ databases">
        <title>Ramlibacter sp. USB13 16S ribosomal RNA gene genome sequencing and assembly.</title>
        <authorList>
            <person name="Kang M."/>
        </authorList>
    </citation>
    <scope>NUCLEOTIDE SEQUENCE</scope>
    <source>
        <strain evidence="1">USB13</strain>
    </source>
</reference>
<dbReference type="Pfam" id="PF13531">
    <property type="entry name" value="SBP_bac_11"/>
    <property type="match status" value="1"/>
</dbReference>
<comment type="caution">
    <text evidence="1">The sequence shown here is derived from an EMBL/GenBank/DDBJ whole genome shotgun (WGS) entry which is preliminary data.</text>
</comment>
<name>A0A923SCM9_9BURK</name>
<dbReference type="Gene3D" id="3.40.190.10">
    <property type="entry name" value="Periplasmic binding protein-like II"/>
    <property type="match status" value="2"/>
</dbReference>
<proteinExistence type="predicted"/>
<dbReference type="GO" id="GO:0030973">
    <property type="term" value="F:molybdate ion binding"/>
    <property type="evidence" value="ECO:0007669"/>
    <property type="project" value="TreeGrafter"/>
</dbReference>
<dbReference type="AlphaFoldDB" id="A0A923SCM9"/>
<dbReference type="SUPFAM" id="SSF53850">
    <property type="entry name" value="Periplasmic binding protein-like II"/>
    <property type="match status" value="1"/>
</dbReference>
<evidence type="ECO:0000313" key="1">
    <source>
        <dbReference type="EMBL" id="MBC5785125.1"/>
    </source>
</evidence>
<dbReference type="EMBL" id="JACORT010000009">
    <property type="protein sequence ID" value="MBC5785125.1"/>
    <property type="molecule type" value="Genomic_DNA"/>
</dbReference>
<protein>
    <submittedName>
        <fullName evidence="1">Substrate-binding domain-containing protein</fullName>
    </submittedName>
</protein>
<dbReference type="RefSeq" id="WP_187077875.1">
    <property type="nucleotide sequence ID" value="NZ_JACORT010000009.1"/>
</dbReference>
<gene>
    <name evidence="1" type="ORF">H8N03_19415</name>
</gene>
<accession>A0A923SCM9</accession>
<organism evidence="1 2">
    <name type="scientific">Ramlibacter cellulosilyticus</name>
    <dbReference type="NCBI Taxonomy" id="2764187"/>
    <lineage>
        <taxon>Bacteria</taxon>
        <taxon>Pseudomonadati</taxon>
        <taxon>Pseudomonadota</taxon>
        <taxon>Betaproteobacteria</taxon>
        <taxon>Burkholderiales</taxon>
        <taxon>Comamonadaceae</taxon>
        <taxon>Ramlibacter</taxon>
    </lineage>
</organism>